<proteinExistence type="predicted"/>
<dbReference type="SUPFAM" id="SSF51182">
    <property type="entry name" value="RmlC-like cupins"/>
    <property type="match status" value="1"/>
</dbReference>
<dbReference type="InterPro" id="IPR050807">
    <property type="entry name" value="TransReg_Diox_bact_type"/>
</dbReference>
<evidence type="ECO:0000313" key="4">
    <source>
        <dbReference type="Proteomes" id="UP001230426"/>
    </source>
</evidence>
<dbReference type="PANTHER" id="PTHR46797">
    <property type="entry name" value="HTH-TYPE TRANSCRIPTIONAL REGULATOR"/>
    <property type="match status" value="1"/>
</dbReference>
<reference evidence="3 4" key="1">
    <citation type="submission" date="2023-07" db="EMBL/GenBank/DDBJ databases">
        <title>Sequencing the genomes of 1000 actinobacteria strains.</title>
        <authorList>
            <person name="Klenk H.-P."/>
        </authorList>
    </citation>
    <scope>NUCLEOTIDE SEQUENCE [LARGE SCALE GENOMIC DNA]</scope>
    <source>
        <strain evidence="3 4">DSM 44109</strain>
    </source>
</reference>
<dbReference type="CDD" id="cd00093">
    <property type="entry name" value="HTH_XRE"/>
    <property type="match status" value="1"/>
</dbReference>
<dbReference type="InterPro" id="IPR001387">
    <property type="entry name" value="Cro/C1-type_HTH"/>
</dbReference>
<name>A0ABT9RGU6_9ACTN</name>
<evidence type="ECO:0000259" key="2">
    <source>
        <dbReference type="PROSITE" id="PS50943"/>
    </source>
</evidence>
<dbReference type="Gene3D" id="2.60.120.10">
    <property type="entry name" value="Jelly Rolls"/>
    <property type="match status" value="1"/>
</dbReference>
<dbReference type="InterPro" id="IPR011051">
    <property type="entry name" value="RmlC_Cupin_sf"/>
</dbReference>
<dbReference type="SUPFAM" id="SSF47413">
    <property type="entry name" value="lambda repressor-like DNA-binding domains"/>
    <property type="match status" value="1"/>
</dbReference>
<dbReference type="InterPro" id="IPR014710">
    <property type="entry name" value="RmlC-like_jellyroll"/>
</dbReference>
<sequence>MTMADAALQAVARNVREARTRAGLSLEQLSARAQVSKGALVALEKAQGNPNLATLVRLADALGLPMSALVQGSSAGSVQIVEAAQVTPLWTGEHGGQARLMLTVPGPAPMEVWRWRLHPGETYPSHPHPAGVLETVSAVDGEMVLMVDGTEHTLAAGATAAFAADVPHAYRGAGTGPCELVMTVTLPAITRAS</sequence>
<keyword evidence="1" id="KW-0238">DNA-binding</keyword>
<comment type="caution">
    <text evidence="3">The sequence shown here is derived from an EMBL/GenBank/DDBJ whole genome shotgun (WGS) entry which is preliminary data.</text>
</comment>
<dbReference type="InterPro" id="IPR010982">
    <property type="entry name" value="Lambda_DNA-bd_dom_sf"/>
</dbReference>
<organism evidence="3 4">
    <name type="scientific">Streptosporangium brasiliense</name>
    <dbReference type="NCBI Taxonomy" id="47480"/>
    <lineage>
        <taxon>Bacteria</taxon>
        <taxon>Bacillati</taxon>
        <taxon>Actinomycetota</taxon>
        <taxon>Actinomycetes</taxon>
        <taxon>Streptosporangiales</taxon>
        <taxon>Streptosporangiaceae</taxon>
        <taxon>Streptosporangium</taxon>
    </lineage>
</organism>
<accession>A0ABT9RGU6</accession>
<dbReference type="PROSITE" id="PS50943">
    <property type="entry name" value="HTH_CROC1"/>
    <property type="match status" value="1"/>
</dbReference>
<dbReference type="InterPro" id="IPR013096">
    <property type="entry name" value="Cupin_2"/>
</dbReference>
<dbReference type="Proteomes" id="UP001230426">
    <property type="component" value="Unassembled WGS sequence"/>
</dbReference>
<dbReference type="Gene3D" id="1.10.260.40">
    <property type="entry name" value="lambda repressor-like DNA-binding domains"/>
    <property type="match status" value="1"/>
</dbReference>
<gene>
    <name evidence="3" type="ORF">J2S55_007337</name>
</gene>
<protein>
    <submittedName>
        <fullName evidence="3">Transcriptional regulator with XRE-family HTH domain</fullName>
    </submittedName>
</protein>
<dbReference type="SMART" id="SM00530">
    <property type="entry name" value="HTH_XRE"/>
    <property type="match status" value="1"/>
</dbReference>
<evidence type="ECO:0000256" key="1">
    <source>
        <dbReference type="ARBA" id="ARBA00023125"/>
    </source>
</evidence>
<evidence type="ECO:0000313" key="3">
    <source>
        <dbReference type="EMBL" id="MDP9868071.1"/>
    </source>
</evidence>
<feature type="domain" description="HTH cro/C1-type" evidence="2">
    <location>
        <begin position="15"/>
        <end position="69"/>
    </location>
</feature>
<dbReference type="CDD" id="cd02209">
    <property type="entry name" value="cupin_XRE_C"/>
    <property type="match status" value="1"/>
</dbReference>
<dbReference type="Pfam" id="PF01381">
    <property type="entry name" value="HTH_3"/>
    <property type="match status" value="1"/>
</dbReference>
<dbReference type="PANTHER" id="PTHR46797:SF1">
    <property type="entry name" value="METHYLPHOSPHONATE SYNTHASE"/>
    <property type="match status" value="1"/>
</dbReference>
<dbReference type="EMBL" id="JAUSRB010000002">
    <property type="protein sequence ID" value="MDP9868071.1"/>
    <property type="molecule type" value="Genomic_DNA"/>
</dbReference>
<keyword evidence="4" id="KW-1185">Reference proteome</keyword>
<dbReference type="Pfam" id="PF07883">
    <property type="entry name" value="Cupin_2"/>
    <property type="match status" value="1"/>
</dbReference>